<keyword evidence="10" id="KW-1185">Reference proteome</keyword>
<dbReference type="GO" id="GO:0003333">
    <property type="term" value="P:amino acid transmembrane transport"/>
    <property type="evidence" value="ECO:0007669"/>
    <property type="project" value="InterPro"/>
</dbReference>
<organism evidence="9 10">
    <name type="scientific">Megasphaera paucivorans</name>
    <dbReference type="NCBI Taxonomy" id="349095"/>
    <lineage>
        <taxon>Bacteria</taxon>
        <taxon>Bacillati</taxon>
        <taxon>Bacillota</taxon>
        <taxon>Negativicutes</taxon>
        <taxon>Veillonellales</taxon>
        <taxon>Veillonellaceae</taxon>
        <taxon>Megasphaera</taxon>
    </lineage>
</organism>
<feature type="transmembrane region" description="Helical" evidence="8">
    <location>
        <begin position="145"/>
        <end position="163"/>
    </location>
</feature>
<evidence type="ECO:0000256" key="2">
    <source>
        <dbReference type="ARBA" id="ARBA00022448"/>
    </source>
</evidence>
<evidence type="ECO:0000313" key="10">
    <source>
        <dbReference type="Proteomes" id="UP000199309"/>
    </source>
</evidence>
<comment type="subcellular location">
    <subcellularLocation>
        <location evidence="1">Cell inner membrane</location>
        <topology evidence="1">Multi-pass membrane protein</topology>
    </subcellularLocation>
</comment>
<dbReference type="PANTHER" id="PTHR35334">
    <property type="entry name" value="SERINE TRANSPORTER"/>
    <property type="match status" value="1"/>
</dbReference>
<keyword evidence="2" id="KW-0813">Transport</keyword>
<feature type="transmembrane region" description="Helical" evidence="8">
    <location>
        <begin position="305"/>
        <end position="326"/>
    </location>
</feature>
<dbReference type="AlphaFoldDB" id="A0A1H0B293"/>
<feature type="transmembrane region" description="Helical" evidence="8">
    <location>
        <begin position="255"/>
        <end position="275"/>
    </location>
</feature>
<accession>A0A1H0B293</accession>
<feature type="transmembrane region" description="Helical" evidence="8">
    <location>
        <begin position="354"/>
        <end position="374"/>
    </location>
</feature>
<keyword evidence="5 8" id="KW-0812">Transmembrane</keyword>
<protein>
    <submittedName>
        <fullName evidence="9">Serine transporter</fullName>
    </submittedName>
</protein>
<proteinExistence type="predicted"/>
<dbReference type="STRING" id="349095.SAMN05660299_02643"/>
<dbReference type="GO" id="GO:0005886">
    <property type="term" value="C:plasma membrane"/>
    <property type="evidence" value="ECO:0007669"/>
    <property type="project" value="UniProtKB-SubCell"/>
</dbReference>
<feature type="transmembrane region" description="Helical" evidence="8">
    <location>
        <begin position="28"/>
        <end position="46"/>
    </location>
</feature>
<keyword evidence="3" id="KW-1003">Cell membrane</keyword>
<dbReference type="RefSeq" id="WP_176762997.1">
    <property type="nucleotide sequence ID" value="NZ_FNHQ01000045.1"/>
</dbReference>
<keyword evidence="6 8" id="KW-1133">Transmembrane helix</keyword>
<evidence type="ECO:0000256" key="3">
    <source>
        <dbReference type="ARBA" id="ARBA00022475"/>
    </source>
</evidence>
<dbReference type="Proteomes" id="UP000199309">
    <property type="component" value="Unassembled WGS sequence"/>
</dbReference>
<dbReference type="PANTHER" id="PTHR35334:SF4">
    <property type="entry name" value="SERINE TRANSPORTER-RELATED"/>
    <property type="match status" value="1"/>
</dbReference>
<sequence length="430" mass="47407">MSAQQYAKRAGMTIEEWKKATKFRGTDFGWVIMNIGLAIGAGTVFLPLQVGLVGIWVFILAAIIGYPILYQFQKLYIDVLVESPKCEDFAGVISGYLGRSAGLLLGALYFIMMTILIFLYSTALTNDSASFLQTFGVTQELLSKNIFYGLAIICFMVAIASQGEKLLFKVSSAMVITKLCVIALLGLVMVQYWNLANVPAFPEAGYMIKQSIILLPLVGLSITYLGSLSPLVIYYRNHTENKVVAHYLSLRASNIAYVVLLVVILFFAFSFNLAISHEQSVLAYKSNISTLAIAAKNMDGSLVKILSLILNIFAIATAYFSAFLGFRDSCKGFALNILQRFIPEDRINMKAIKYGTSLFCIASCWGVIILNAPILTMANILGPAMGIIGCLLPVFLVYKMSEFKKYRGWPCYTITIMGVLLLISPFLALF</sequence>
<evidence type="ECO:0000256" key="8">
    <source>
        <dbReference type="SAM" id="Phobius"/>
    </source>
</evidence>
<feature type="transmembrane region" description="Helical" evidence="8">
    <location>
        <begin position="380"/>
        <end position="398"/>
    </location>
</feature>
<gene>
    <name evidence="9" type="ORF">SAMN05660299_02643</name>
</gene>
<dbReference type="InterPro" id="IPR018227">
    <property type="entry name" value="Amino_acid_transport_2"/>
</dbReference>
<dbReference type="EMBL" id="FNHQ01000045">
    <property type="protein sequence ID" value="SDN39443.1"/>
    <property type="molecule type" value="Genomic_DNA"/>
</dbReference>
<feature type="transmembrane region" description="Helical" evidence="8">
    <location>
        <begin position="213"/>
        <end position="235"/>
    </location>
</feature>
<feature type="transmembrane region" description="Helical" evidence="8">
    <location>
        <begin position="103"/>
        <end position="125"/>
    </location>
</feature>
<evidence type="ECO:0000256" key="6">
    <source>
        <dbReference type="ARBA" id="ARBA00022989"/>
    </source>
</evidence>
<reference evidence="9 10" key="1">
    <citation type="submission" date="2016-10" db="EMBL/GenBank/DDBJ databases">
        <authorList>
            <person name="de Groot N.N."/>
        </authorList>
    </citation>
    <scope>NUCLEOTIDE SEQUENCE [LARGE SCALE GENOMIC DNA]</scope>
    <source>
        <strain evidence="9 10">DSM 16981</strain>
    </source>
</reference>
<evidence type="ECO:0000313" key="9">
    <source>
        <dbReference type="EMBL" id="SDN39443.1"/>
    </source>
</evidence>
<name>A0A1H0B293_9FIRM</name>
<feature type="transmembrane region" description="Helical" evidence="8">
    <location>
        <begin position="410"/>
        <end position="429"/>
    </location>
</feature>
<keyword evidence="7 8" id="KW-0472">Membrane</keyword>
<evidence type="ECO:0000256" key="4">
    <source>
        <dbReference type="ARBA" id="ARBA00022519"/>
    </source>
</evidence>
<keyword evidence="4" id="KW-0997">Cell inner membrane</keyword>
<evidence type="ECO:0000256" key="7">
    <source>
        <dbReference type="ARBA" id="ARBA00023136"/>
    </source>
</evidence>
<evidence type="ECO:0000256" key="1">
    <source>
        <dbReference type="ARBA" id="ARBA00004429"/>
    </source>
</evidence>
<feature type="transmembrane region" description="Helical" evidence="8">
    <location>
        <begin position="175"/>
        <end position="193"/>
    </location>
</feature>
<feature type="transmembrane region" description="Helical" evidence="8">
    <location>
        <begin position="52"/>
        <end position="70"/>
    </location>
</feature>
<evidence type="ECO:0000256" key="5">
    <source>
        <dbReference type="ARBA" id="ARBA00022692"/>
    </source>
</evidence>